<dbReference type="AlphaFoldDB" id="W1P8C7"/>
<evidence type="ECO:0000313" key="1">
    <source>
        <dbReference type="EMBL" id="ERN03934.1"/>
    </source>
</evidence>
<feature type="non-terminal residue" evidence="1">
    <location>
        <position position="1"/>
    </location>
</feature>
<keyword evidence="2" id="KW-1185">Reference proteome</keyword>
<dbReference type="EMBL" id="KI394313">
    <property type="protein sequence ID" value="ERN03934.1"/>
    <property type="molecule type" value="Genomic_DNA"/>
</dbReference>
<sequence length="63" mass="7155">LSEVDDELAESRMQAGLVVQPERDGFAQSLRQELQVSPAGEPSPHQHWTGGFRERKSLLLFHR</sequence>
<dbReference type="Proteomes" id="UP000017836">
    <property type="component" value="Unassembled WGS sequence"/>
</dbReference>
<reference evidence="2" key="1">
    <citation type="journal article" date="2013" name="Science">
        <title>The Amborella genome and the evolution of flowering plants.</title>
        <authorList>
            <consortium name="Amborella Genome Project"/>
        </authorList>
    </citation>
    <scope>NUCLEOTIDE SEQUENCE [LARGE SCALE GENOMIC DNA]</scope>
</reference>
<gene>
    <name evidence="1" type="ORF">AMTR_s00079p00009360</name>
</gene>
<evidence type="ECO:0000313" key="2">
    <source>
        <dbReference type="Proteomes" id="UP000017836"/>
    </source>
</evidence>
<accession>W1P8C7</accession>
<organism evidence="1 2">
    <name type="scientific">Amborella trichopoda</name>
    <dbReference type="NCBI Taxonomy" id="13333"/>
    <lineage>
        <taxon>Eukaryota</taxon>
        <taxon>Viridiplantae</taxon>
        <taxon>Streptophyta</taxon>
        <taxon>Embryophyta</taxon>
        <taxon>Tracheophyta</taxon>
        <taxon>Spermatophyta</taxon>
        <taxon>Magnoliopsida</taxon>
        <taxon>Amborellales</taxon>
        <taxon>Amborellaceae</taxon>
        <taxon>Amborella</taxon>
    </lineage>
</organism>
<name>W1P8C7_AMBTC</name>
<proteinExistence type="predicted"/>
<dbReference type="HOGENOM" id="CLU_2888752_0_0_1"/>
<protein>
    <submittedName>
        <fullName evidence="1">Uncharacterized protein</fullName>
    </submittedName>
</protein>